<protein>
    <submittedName>
        <fullName evidence="1">Uncharacterized protein</fullName>
    </submittedName>
</protein>
<dbReference type="EMBL" id="MJEQ01037184">
    <property type="protein sequence ID" value="OIT06929.1"/>
    <property type="molecule type" value="Genomic_DNA"/>
</dbReference>
<gene>
    <name evidence="1" type="ORF">A4A49_03442</name>
</gene>
<organism evidence="1 2">
    <name type="scientific">Nicotiana attenuata</name>
    <name type="common">Coyote tobacco</name>
    <dbReference type="NCBI Taxonomy" id="49451"/>
    <lineage>
        <taxon>Eukaryota</taxon>
        <taxon>Viridiplantae</taxon>
        <taxon>Streptophyta</taxon>
        <taxon>Embryophyta</taxon>
        <taxon>Tracheophyta</taxon>
        <taxon>Spermatophyta</taxon>
        <taxon>Magnoliopsida</taxon>
        <taxon>eudicotyledons</taxon>
        <taxon>Gunneridae</taxon>
        <taxon>Pentapetalae</taxon>
        <taxon>asterids</taxon>
        <taxon>lamiids</taxon>
        <taxon>Solanales</taxon>
        <taxon>Solanaceae</taxon>
        <taxon>Nicotianoideae</taxon>
        <taxon>Nicotianeae</taxon>
        <taxon>Nicotiana</taxon>
    </lineage>
</organism>
<name>A0A1J6JJ08_NICAT</name>
<keyword evidence="2" id="KW-1185">Reference proteome</keyword>
<sequence>MATKMLGEEEEKPNKLDFEETELRLGLPCGGERKKAHEIYNNANGKRDFTEAVELKLNLCSKLTENQAAK</sequence>
<dbReference type="Gramene" id="OIT06929">
    <property type="protein sequence ID" value="OIT06929"/>
    <property type="gene ID" value="A4A49_03442"/>
</dbReference>
<accession>A0A1J6JJ08</accession>
<evidence type="ECO:0000313" key="1">
    <source>
        <dbReference type="EMBL" id="OIT06929.1"/>
    </source>
</evidence>
<dbReference type="AlphaFoldDB" id="A0A1J6JJ08"/>
<comment type="caution">
    <text evidence="1">The sequence shown here is derived from an EMBL/GenBank/DDBJ whole genome shotgun (WGS) entry which is preliminary data.</text>
</comment>
<proteinExistence type="predicted"/>
<feature type="non-terminal residue" evidence="1">
    <location>
        <position position="70"/>
    </location>
</feature>
<dbReference type="Proteomes" id="UP000187609">
    <property type="component" value="Unassembled WGS sequence"/>
</dbReference>
<evidence type="ECO:0000313" key="2">
    <source>
        <dbReference type="Proteomes" id="UP000187609"/>
    </source>
</evidence>
<reference evidence="1" key="1">
    <citation type="submission" date="2016-11" db="EMBL/GenBank/DDBJ databases">
        <title>The genome of Nicotiana attenuata.</title>
        <authorList>
            <person name="Xu S."/>
            <person name="Brockmoeller T."/>
            <person name="Gaquerel E."/>
            <person name="Navarro A."/>
            <person name="Kuhl H."/>
            <person name="Gase K."/>
            <person name="Ling Z."/>
            <person name="Zhou W."/>
            <person name="Kreitzer C."/>
            <person name="Stanke M."/>
            <person name="Tang H."/>
            <person name="Lyons E."/>
            <person name="Pandey P."/>
            <person name="Pandey S.P."/>
            <person name="Timmermann B."/>
            <person name="Baldwin I.T."/>
        </authorList>
    </citation>
    <scope>NUCLEOTIDE SEQUENCE [LARGE SCALE GENOMIC DNA]</scope>
    <source>
        <strain evidence="1">UT</strain>
    </source>
</reference>
<dbReference type="STRING" id="49451.A0A1J6JJ08"/>